<comment type="caution">
    <text evidence="1">The sequence shown here is derived from an EMBL/GenBank/DDBJ whole genome shotgun (WGS) entry which is preliminary data.</text>
</comment>
<proteinExistence type="predicted"/>
<evidence type="ECO:0000313" key="1">
    <source>
        <dbReference type="EMBL" id="KAK9845575.1"/>
    </source>
</evidence>
<dbReference type="AlphaFoldDB" id="A0AAW1SI22"/>
<dbReference type="EMBL" id="JALJOV010001615">
    <property type="protein sequence ID" value="KAK9845575.1"/>
    <property type="molecule type" value="Genomic_DNA"/>
</dbReference>
<organism evidence="1 2">
    <name type="scientific">Apatococcus fuscideae</name>
    <dbReference type="NCBI Taxonomy" id="2026836"/>
    <lineage>
        <taxon>Eukaryota</taxon>
        <taxon>Viridiplantae</taxon>
        <taxon>Chlorophyta</taxon>
        <taxon>core chlorophytes</taxon>
        <taxon>Trebouxiophyceae</taxon>
        <taxon>Chlorellales</taxon>
        <taxon>Chlorellaceae</taxon>
        <taxon>Apatococcus</taxon>
    </lineage>
</organism>
<evidence type="ECO:0000313" key="2">
    <source>
        <dbReference type="Proteomes" id="UP001485043"/>
    </source>
</evidence>
<name>A0AAW1SI22_9CHLO</name>
<gene>
    <name evidence="1" type="ORF">WJX84_008003</name>
</gene>
<accession>A0AAW1SI22</accession>
<dbReference type="Proteomes" id="UP001485043">
    <property type="component" value="Unassembled WGS sequence"/>
</dbReference>
<reference evidence="1 2" key="1">
    <citation type="journal article" date="2024" name="Nat. Commun.">
        <title>Phylogenomics reveals the evolutionary origins of lichenization in chlorophyte algae.</title>
        <authorList>
            <person name="Puginier C."/>
            <person name="Libourel C."/>
            <person name="Otte J."/>
            <person name="Skaloud P."/>
            <person name="Haon M."/>
            <person name="Grisel S."/>
            <person name="Petersen M."/>
            <person name="Berrin J.G."/>
            <person name="Delaux P.M."/>
            <person name="Dal Grande F."/>
            <person name="Keller J."/>
        </authorList>
    </citation>
    <scope>NUCLEOTIDE SEQUENCE [LARGE SCALE GENOMIC DNA]</scope>
    <source>
        <strain evidence="1 2">SAG 2523</strain>
    </source>
</reference>
<keyword evidence="2" id="KW-1185">Reference proteome</keyword>
<protein>
    <submittedName>
        <fullName evidence="1">Uncharacterized protein</fullName>
    </submittedName>
</protein>
<sequence>MLDTCEKRAVPTPVDLFALCGLLAGGSKNEHVWSHKLPCTRLLGQERRIFGDRQGEFNEIGHGIALKEVLTQCLQRTNHIHMLKQGQSTETTLQHVDGTITLVAHYGSGFAHEILV</sequence>